<name>A0A9W3PJP6_BACTU</name>
<reference evidence="1 2" key="1">
    <citation type="submission" date="2013-05" db="EMBL/GenBank/DDBJ databases">
        <title>Complete genome sequence of Bacillus thuringiensis YBT-1518, a typical strain with high toxicity to nematode.</title>
        <authorList>
            <person name="Wang P."/>
            <person name="Zhang C."/>
            <person name="Guo M."/>
            <person name="Guo S."/>
            <person name="Zhu Y."/>
            <person name="Zheng J."/>
            <person name="Zhu L."/>
            <person name="Ruan L."/>
            <person name="Peng D."/>
            <person name="Sun M."/>
        </authorList>
    </citation>
    <scope>NUCLEOTIDE SEQUENCE [LARGE SCALE GENOMIC DNA]</scope>
    <source>
        <strain evidence="1 2">YBT-1518</strain>
        <plasmid evidence="1 2">pBMB0232</plasmid>
    </source>
</reference>
<proteinExistence type="predicted"/>
<dbReference type="EMBL" id="CP005939">
    <property type="protein sequence ID" value="AHA75604.1"/>
    <property type="molecule type" value="Genomic_DNA"/>
</dbReference>
<organism evidence="1 2">
    <name type="scientific">Bacillus thuringiensis YBT-1518</name>
    <dbReference type="NCBI Taxonomy" id="529122"/>
    <lineage>
        <taxon>Bacteria</taxon>
        <taxon>Bacillati</taxon>
        <taxon>Bacillota</taxon>
        <taxon>Bacilli</taxon>
        <taxon>Bacillales</taxon>
        <taxon>Bacillaceae</taxon>
        <taxon>Bacillus</taxon>
        <taxon>Bacillus cereus group</taxon>
    </lineage>
</organism>
<accession>A0A9W3PJP6</accession>
<keyword evidence="1" id="KW-0614">Plasmid</keyword>
<sequence>MKLVLGSLLEELLKDYEKYHSSMYFMFKKTEEHYVFTDVNQALLQAVNQQRADFVGQTIDTAIHLGNEATRTKLKTIYPLVWSGKKAIFYCFPDRNVDIFIITYLEPEYEKGEVIQVRGRCASFNKNEFQDTLQHLEDFVTFEMLPE</sequence>
<evidence type="ECO:0000313" key="1">
    <source>
        <dbReference type="EMBL" id="AHA75604.1"/>
    </source>
</evidence>
<dbReference type="AlphaFoldDB" id="A0A9W3PJP6"/>
<gene>
    <name evidence="1" type="ORF">YBT1518_32902</name>
</gene>
<protein>
    <submittedName>
        <fullName evidence="1">Uncharacterized protein</fullName>
    </submittedName>
</protein>
<dbReference type="RefSeq" id="WP_023523889.1">
    <property type="nucleotide sequence ID" value="NC_022877.1"/>
</dbReference>
<dbReference type="KEGG" id="bthu:YBT1518_32902"/>
<geneLocation type="plasmid" evidence="1 2">
    <name>pBMB0232</name>
</geneLocation>
<evidence type="ECO:0000313" key="2">
    <source>
        <dbReference type="Proteomes" id="UP000018566"/>
    </source>
</evidence>
<dbReference type="Proteomes" id="UP000018566">
    <property type="component" value="Plasmid pBMB0232"/>
</dbReference>